<feature type="transmembrane region" description="Helical" evidence="1">
    <location>
        <begin position="73"/>
        <end position="101"/>
    </location>
</feature>
<dbReference type="EMBL" id="HE575318">
    <property type="protein sequence ID" value="CCC90594.1"/>
    <property type="molecule type" value="Genomic_DNA"/>
</dbReference>
<name>G0ULT2_TRYCI</name>
<keyword evidence="1" id="KW-1133">Transmembrane helix</keyword>
<keyword evidence="2" id="KW-0732">Signal</keyword>
<evidence type="ECO:0000313" key="3">
    <source>
        <dbReference type="EMBL" id="CCC90594.1"/>
    </source>
</evidence>
<reference evidence="3" key="1">
    <citation type="journal article" date="2012" name="Proc. Natl. Acad. Sci. U.S.A.">
        <title>Antigenic diversity is generated by distinct evolutionary mechanisms in African trypanosome species.</title>
        <authorList>
            <person name="Jackson A.P."/>
            <person name="Berry A."/>
            <person name="Aslett M."/>
            <person name="Allison H.C."/>
            <person name="Burton P."/>
            <person name="Vavrova-Anderson J."/>
            <person name="Brown R."/>
            <person name="Browne H."/>
            <person name="Corton N."/>
            <person name="Hauser H."/>
            <person name="Gamble J."/>
            <person name="Gilderthorp R."/>
            <person name="Marcello L."/>
            <person name="McQuillan J."/>
            <person name="Otto T.D."/>
            <person name="Quail M.A."/>
            <person name="Sanders M.J."/>
            <person name="van Tonder A."/>
            <person name="Ginger M.L."/>
            <person name="Field M.C."/>
            <person name="Barry J.D."/>
            <person name="Hertz-Fowler C."/>
            <person name="Berriman M."/>
        </authorList>
    </citation>
    <scope>NUCLEOTIDE SEQUENCE</scope>
    <source>
        <strain evidence="3">IL3000</strain>
    </source>
</reference>
<evidence type="ECO:0000256" key="2">
    <source>
        <dbReference type="SAM" id="SignalP"/>
    </source>
</evidence>
<keyword evidence="1" id="KW-0472">Membrane</keyword>
<keyword evidence="1" id="KW-0812">Transmembrane</keyword>
<gene>
    <name evidence="3" type="ORF">TCIL3000_5_3180</name>
</gene>
<feature type="transmembrane region" description="Helical" evidence="1">
    <location>
        <begin position="34"/>
        <end position="52"/>
    </location>
</feature>
<dbReference type="AlphaFoldDB" id="G0ULT2"/>
<evidence type="ECO:0008006" key="4">
    <source>
        <dbReference type="Google" id="ProtNLM"/>
    </source>
</evidence>
<feature type="signal peptide" evidence="2">
    <location>
        <begin position="1"/>
        <end position="18"/>
    </location>
</feature>
<organism evidence="3">
    <name type="scientific">Trypanosoma congolense (strain IL3000)</name>
    <dbReference type="NCBI Taxonomy" id="1068625"/>
    <lineage>
        <taxon>Eukaryota</taxon>
        <taxon>Discoba</taxon>
        <taxon>Euglenozoa</taxon>
        <taxon>Kinetoplastea</taxon>
        <taxon>Metakinetoplastina</taxon>
        <taxon>Trypanosomatida</taxon>
        <taxon>Trypanosomatidae</taxon>
        <taxon>Trypanosoma</taxon>
        <taxon>Nannomonas</taxon>
    </lineage>
</organism>
<feature type="chain" id="PRO_5003410060" description="T. congolense-specific, cell surface-expressed gene family" evidence="2">
    <location>
        <begin position="19"/>
        <end position="112"/>
    </location>
</feature>
<evidence type="ECO:0000256" key="1">
    <source>
        <dbReference type="SAM" id="Phobius"/>
    </source>
</evidence>
<sequence length="112" mass="12834">MLFRLYAFGLFILPLSVGFNAHSRLSSTLDVLLLNAYSSVLRELGFALLFCFPDTQTHRDRRAFFASQLCKSFSDITVVIPIGCTLYSFVTVLITLPLIFFPRFPRFFCLLH</sequence>
<proteinExistence type="predicted"/>
<accession>G0ULT2</accession>
<protein>
    <recommendedName>
        <fullName evidence="4">T. congolense-specific, cell surface-expressed gene family</fullName>
    </recommendedName>
</protein>